<dbReference type="AlphaFoldDB" id="A0AA38FRH7"/>
<keyword evidence="2" id="KW-1185">Reference proteome</keyword>
<evidence type="ECO:0000313" key="2">
    <source>
        <dbReference type="Proteomes" id="UP000824469"/>
    </source>
</evidence>
<dbReference type="EMBL" id="JAHRHJ020000007">
    <property type="protein sequence ID" value="KAH9308874.1"/>
    <property type="molecule type" value="Genomic_DNA"/>
</dbReference>
<proteinExistence type="predicted"/>
<accession>A0AA38FRH7</accession>
<reference evidence="1 2" key="1">
    <citation type="journal article" date="2021" name="Nat. Plants">
        <title>The Taxus genome provides insights into paclitaxel biosynthesis.</title>
        <authorList>
            <person name="Xiong X."/>
            <person name="Gou J."/>
            <person name="Liao Q."/>
            <person name="Li Y."/>
            <person name="Zhou Q."/>
            <person name="Bi G."/>
            <person name="Li C."/>
            <person name="Du R."/>
            <person name="Wang X."/>
            <person name="Sun T."/>
            <person name="Guo L."/>
            <person name="Liang H."/>
            <person name="Lu P."/>
            <person name="Wu Y."/>
            <person name="Zhang Z."/>
            <person name="Ro D.K."/>
            <person name="Shang Y."/>
            <person name="Huang S."/>
            <person name="Yan J."/>
        </authorList>
    </citation>
    <scope>NUCLEOTIDE SEQUENCE [LARGE SCALE GENOMIC DNA]</scope>
    <source>
        <strain evidence="1">Ta-2019</strain>
    </source>
</reference>
<dbReference type="Proteomes" id="UP000824469">
    <property type="component" value="Unassembled WGS sequence"/>
</dbReference>
<organism evidence="1 2">
    <name type="scientific">Taxus chinensis</name>
    <name type="common">Chinese yew</name>
    <name type="synonym">Taxus wallichiana var. chinensis</name>
    <dbReference type="NCBI Taxonomy" id="29808"/>
    <lineage>
        <taxon>Eukaryota</taxon>
        <taxon>Viridiplantae</taxon>
        <taxon>Streptophyta</taxon>
        <taxon>Embryophyta</taxon>
        <taxon>Tracheophyta</taxon>
        <taxon>Spermatophyta</taxon>
        <taxon>Pinopsida</taxon>
        <taxon>Pinidae</taxon>
        <taxon>Conifers II</taxon>
        <taxon>Cupressales</taxon>
        <taxon>Taxaceae</taxon>
        <taxon>Taxus</taxon>
    </lineage>
</organism>
<comment type="caution">
    <text evidence="1">The sequence shown here is derived from an EMBL/GenBank/DDBJ whole genome shotgun (WGS) entry which is preliminary data.</text>
</comment>
<evidence type="ECO:0000313" key="1">
    <source>
        <dbReference type="EMBL" id="KAH9308874.1"/>
    </source>
</evidence>
<sequence length="72" mass="8392">MFDSFNIVHHDRKFNVVADKLAVLGSRFGNCTVSPFCEYDVEILTRPSVPDNVKNWQVFDDDAQVKWFLQNQ</sequence>
<name>A0AA38FRH7_TAXCH</name>
<feature type="non-terminal residue" evidence="1">
    <location>
        <position position="72"/>
    </location>
</feature>
<protein>
    <submittedName>
        <fullName evidence="1">Uncharacterized protein</fullName>
    </submittedName>
</protein>
<gene>
    <name evidence="1" type="ORF">KI387_036785</name>
</gene>